<reference evidence="2" key="1">
    <citation type="submission" date="2017-11" db="EMBL/GenBank/DDBJ databases">
        <authorList>
            <person name="Blom J."/>
        </authorList>
    </citation>
    <scope>NUCLEOTIDE SEQUENCE [LARGE SCALE GENOMIC DNA]</scope>
    <source>
        <plasmid evidence="2">PP2</plasmid>
    </source>
</reference>
<dbReference type="Gene3D" id="3.40.1350.10">
    <property type="match status" value="1"/>
</dbReference>
<proteinExistence type="predicted"/>
<geneLocation type="plasmid" evidence="1 2">
    <name>PP2</name>
</geneLocation>
<evidence type="ECO:0000313" key="1">
    <source>
        <dbReference type="EMBL" id="SOS30229.1"/>
    </source>
</evidence>
<evidence type="ECO:0000313" key="2">
    <source>
        <dbReference type="Proteomes" id="UP000239025"/>
    </source>
</evidence>
<dbReference type="Proteomes" id="UP000239025">
    <property type="component" value="Plasmid PP2"/>
</dbReference>
<accession>A0A193SGL5</accession>
<dbReference type="GO" id="GO:0003676">
    <property type="term" value="F:nucleic acid binding"/>
    <property type="evidence" value="ECO:0007669"/>
    <property type="project" value="InterPro"/>
</dbReference>
<keyword evidence="1" id="KW-0614">Plasmid</keyword>
<dbReference type="InterPro" id="IPR011856">
    <property type="entry name" value="tRNA_endonuc-like_dom_sf"/>
</dbReference>
<sequence>MSKIKRPPESEVVSWLQQLIEKEELLESIQGQEAITSLTDAVDQEYFLPSFGIDYISRRASAEAADHVLSRLGLLEIISINTSISLTTGEVLRPDILCFNPETKTLVVFEVKRASETERQTVTELAGYEQELRNMLPFLGNFDVCFVVVAADCQRQLKSDPLPC</sequence>
<keyword evidence="2" id="KW-1185">Reference proteome</keyword>
<dbReference type="EMBL" id="LT963397">
    <property type="protein sequence ID" value="SOS30229.1"/>
    <property type="molecule type" value="Genomic_DNA"/>
</dbReference>
<organism evidence="1 2">
    <name type="scientific">Pseudomonas cerasi</name>
    <dbReference type="NCBI Taxonomy" id="1583341"/>
    <lineage>
        <taxon>Bacteria</taxon>
        <taxon>Pseudomonadati</taxon>
        <taxon>Pseudomonadota</taxon>
        <taxon>Gammaproteobacteria</taxon>
        <taxon>Pseudomonadales</taxon>
        <taxon>Pseudomonadaceae</taxon>
        <taxon>Pseudomonas</taxon>
    </lineage>
</organism>
<dbReference type="AlphaFoldDB" id="A0A193SGL5"/>
<dbReference type="RefSeq" id="WP_065348643.1">
    <property type="nucleotide sequence ID" value="NZ_LT222315.1"/>
</dbReference>
<gene>
    <name evidence="1" type="ORF">PL963_P200106</name>
</gene>
<name>A0A193SGL5_9PSED</name>
<protein>
    <submittedName>
        <fullName evidence="1">Uncharacterized protein</fullName>
    </submittedName>
</protein>